<dbReference type="InterPro" id="IPR001680">
    <property type="entry name" value="WD40_rpt"/>
</dbReference>
<evidence type="ECO:0000256" key="7">
    <source>
        <dbReference type="PROSITE-ProRule" id="PRU00221"/>
    </source>
</evidence>
<feature type="repeat" description="WD" evidence="7">
    <location>
        <begin position="487"/>
        <end position="520"/>
    </location>
</feature>
<evidence type="ECO:0000256" key="3">
    <source>
        <dbReference type="ARBA" id="ARBA00022670"/>
    </source>
</evidence>
<dbReference type="InterPro" id="IPR015943">
    <property type="entry name" value="WD40/YVTN_repeat-like_dom_sf"/>
</dbReference>
<evidence type="ECO:0000256" key="2">
    <source>
        <dbReference type="ARBA" id="ARBA00022574"/>
    </source>
</evidence>
<dbReference type="AlphaFoldDB" id="L8WIY7"/>
<dbReference type="OMA" id="QWICLAG"/>
<dbReference type="GO" id="GO:0008233">
    <property type="term" value="F:peptidase activity"/>
    <property type="evidence" value="ECO:0007669"/>
    <property type="project" value="UniProtKB-KW"/>
</dbReference>
<keyword evidence="6" id="KW-0378">Hydrolase</keyword>
<feature type="region of interest" description="Disordered" evidence="8">
    <location>
        <begin position="215"/>
        <end position="264"/>
    </location>
</feature>
<dbReference type="Pfam" id="PF01546">
    <property type="entry name" value="Peptidase_M20"/>
    <property type="match status" value="1"/>
</dbReference>
<dbReference type="PROSITE" id="PS00678">
    <property type="entry name" value="WD_REPEATS_1"/>
    <property type="match status" value="1"/>
</dbReference>
<keyword evidence="2 7" id="KW-0853">WD repeat</keyword>
<dbReference type="Pfam" id="PF00400">
    <property type="entry name" value="WD40"/>
    <property type="match status" value="2"/>
</dbReference>
<dbReference type="Gene3D" id="3.30.70.360">
    <property type="match status" value="1"/>
</dbReference>
<name>L8WIY7_THACA</name>
<gene>
    <name evidence="10" type="ORF">AG1IA_07776</name>
</gene>
<keyword evidence="3" id="KW-0645">Protease</keyword>
<dbReference type="Proteomes" id="UP000011668">
    <property type="component" value="Unassembled WGS sequence"/>
</dbReference>
<dbReference type="SUPFAM" id="SSF53187">
    <property type="entry name" value="Zn-dependent exopeptidases"/>
    <property type="match status" value="1"/>
</dbReference>
<dbReference type="Gene3D" id="3.40.630.10">
    <property type="entry name" value="Zn peptidases"/>
    <property type="match status" value="1"/>
</dbReference>
<keyword evidence="4" id="KW-0479">Metal-binding</keyword>
<dbReference type="STRING" id="983506.L8WIY7"/>
<dbReference type="InterPro" id="IPR017149">
    <property type="entry name" value="GSH_degradosome_Dug2"/>
</dbReference>
<dbReference type="InterPro" id="IPR019775">
    <property type="entry name" value="WD40_repeat_CS"/>
</dbReference>
<feature type="region of interest" description="Disordered" evidence="8">
    <location>
        <begin position="276"/>
        <end position="303"/>
    </location>
</feature>
<evidence type="ECO:0000313" key="10">
    <source>
        <dbReference type="EMBL" id="ELU38186.1"/>
    </source>
</evidence>
<proteinExistence type="inferred from homology"/>
<dbReference type="SMART" id="SM00320">
    <property type="entry name" value="WD40"/>
    <property type="match status" value="6"/>
</dbReference>
<reference evidence="10 11" key="1">
    <citation type="journal article" date="2013" name="Nat. Commun.">
        <title>The evolution and pathogenic mechanisms of the rice sheath blight pathogen.</title>
        <authorList>
            <person name="Zheng A."/>
            <person name="Lin R."/>
            <person name="Xu L."/>
            <person name="Qin P."/>
            <person name="Tang C."/>
            <person name="Ai P."/>
            <person name="Zhang D."/>
            <person name="Liu Y."/>
            <person name="Sun Z."/>
            <person name="Feng H."/>
            <person name="Wang Y."/>
            <person name="Chen Y."/>
            <person name="Liang X."/>
            <person name="Fu R."/>
            <person name="Li Q."/>
            <person name="Zhang J."/>
            <person name="Yu X."/>
            <person name="Xie Z."/>
            <person name="Ding L."/>
            <person name="Guan P."/>
            <person name="Tang J."/>
            <person name="Liang Y."/>
            <person name="Wang S."/>
            <person name="Deng Q."/>
            <person name="Li S."/>
            <person name="Zhu J."/>
            <person name="Wang L."/>
            <person name="Liu H."/>
            <person name="Li P."/>
        </authorList>
    </citation>
    <scope>NUCLEOTIDE SEQUENCE [LARGE SCALE GENOMIC DNA]</scope>
    <source>
        <strain evidence="11">AG-1 IA</strain>
    </source>
</reference>
<dbReference type="GO" id="GO:0006751">
    <property type="term" value="P:glutathione catabolic process"/>
    <property type="evidence" value="ECO:0007669"/>
    <property type="project" value="InterPro"/>
</dbReference>
<dbReference type="HOGENOM" id="CLU_008535_1_0_1"/>
<organism evidence="10 11">
    <name type="scientific">Thanatephorus cucumeris (strain AG1-IA)</name>
    <name type="common">Rice sheath blight fungus</name>
    <name type="synonym">Rhizoctonia solani</name>
    <dbReference type="NCBI Taxonomy" id="983506"/>
    <lineage>
        <taxon>Eukaryota</taxon>
        <taxon>Fungi</taxon>
        <taxon>Dikarya</taxon>
        <taxon>Basidiomycota</taxon>
        <taxon>Agaricomycotina</taxon>
        <taxon>Agaricomycetes</taxon>
        <taxon>Cantharellales</taxon>
        <taxon>Ceratobasidiaceae</taxon>
        <taxon>Rhizoctonia</taxon>
        <taxon>Rhizoctonia solani AG-1</taxon>
    </lineage>
</organism>
<dbReference type="EMBL" id="AFRT01002242">
    <property type="protein sequence ID" value="ELU38186.1"/>
    <property type="molecule type" value="Genomic_DNA"/>
</dbReference>
<dbReference type="SUPFAM" id="SSF50978">
    <property type="entry name" value="WD40 repeat-like"/>
    <property type="match status" value="1"/>
</dbReference>
<evidence type="ECO:0000256" key="1">
    <source>
        <dbReference type="ARBA" id="ARBA00006247"/>
    </source>
</evidence>
<comment type="similarity">
    <text evidence="1">Belongs to the peptidase M20A family.</text>
</comment>
<feature type="domain" description="Peptidase M20 dimerisation" evidence="9">
    <location>
        <begin position="760"/>
        <end position="888"/>
    </location>
</feature>
<dbReference type="Pfam" id="PF07687">
    <property type="entry name" value="M20_dimer"/>
    <property type="match status" value="1"/>
</dbReference>
<sequence length="996" mass="107752">MVPHLTPPPTPPTRTIHYACPHLPNACLASLSRTPPPEAAAARLVHTLRQEESSVLSLTADERFIYSGSQGMDIYVSHSLKLSNGPIDLKSHTQQVWDRHTFSHTASLQGHTDSVLALIHSPERQWLFSSSGDSTVIWCTQTLSPLYTIVPHGESGDIFSLSYVHTPTQQRLIFGCQNTSLQWVDLSPSTLQPPSCQVGVGDVSPAGSIYGSFSSNAGLDNGAPSQNTPGAQTPISGSTPPKHKFFDSFPQPAGRPTAPQRPSTAVLTTASNLSLQRPSTPITTPKINKPTNCDGVDGAKVTEKDEDGPRIITVPPEHVVNSAHYGYIYCMALVRDASGDQVRLVTGSGDEETKASWLYLPFHAHIDRVVMQLWELPPDNNPVLQHTFSREVPMALDPTAPSAEEADEDVGGAVLALAVRDGTIFAGGQAGRVAVWDVETATLVRVLVAAEGVDVLSLSVLGQDLYACTADGYVHRWSSTFQHTAVYHAHSGIILSSIAIGSSGVLITGAGDSSVKIWEVGGARGRRRGTSKDEWPSEPIDDIHEEDVLGLVYEEELQAEGADDPSNALIYALSKFVAIPSVSSAREDCKQAAVWLKKCFSQLGADSYLVSSAENVNSLVVATFRGRPPAPGAPRRPRILFYGHYDVISAPPLGWVSDPFKLSGHNGGLYGRGVSDDKGPTLAVAFAVSSLLSRRMLDVDVVMLVEGEEEAGSAGFKGLFESVKDRVGEIDCILVSNSFWIDDVTPCVTYGLRGVVHSSIEISSERPDVHSGVEGGAIVEPMIDMVKVLATLASGSKVLIPSFYDKIRPQPEEERLLYEKIAEVTKTTPTSIASRWSEPSLSIHSLNVSDATVIPSSVKAKVSIRIVPDQDTEEIATSLVKHVNNAFEELQSPNVLKVQIDRTADWWLGELDDDYFRALEDKALGCHALHLPMGQSSRISVNNLRKGQAVVERFLASLGKRELTFLYSSDFTLCRTLLNLKMDQPSMTGFKPKFSH</sequence>
<accession>L8WIY7</accession>
<dbReference type="OrthoDB" id="7832001at2759"/>
<dbReference type="GO" id="GO:0006508">
    <property type="term" value="P:proteolysis"/>
    <property type="evidence" value="ECO:0007669"/>
    <property type="project" value="UniProtKB-KW"/>
</dbReference>
<dbReference type="GO" id="GO:0046872">
    <property type="term" value="F:metal ion binding"/>
    <property type="evidence" value="ECO:0007669"/>
    <property type="project" value="UniProtKB-KW"/>
</dbReference>
<feature type="compositionally biased region" description="Polar residues" evidence="8">
    <location>
        <begin position="215"/>
        <end position="239"/>
    </location>
</feature>
<dbReference type="PANTHER" id="PTHR43270">
    <property type="entry name" value="BETA-ALA-HIS DIPEPTIDASE"/>
    <property type="match status" value="1"/>
</dbReference>
<evidence type="ECO:0000256" key="8">
    <source>
        <dbReference type="SAM" id="MobiDB-lite"/>
    </source>
</evidence>
<protein>
    <submittedName>
        <fullName evidence="10">Beta-Ala-His dipeptidase</fullName>
    </submittedName>
</protein>
<dbReference type="PANTHER" id="PTHR43270:SF8">
    <property type="entry name" value="DI- AND TRIPEPTIDASE DUG2-RELATED"/>
    <property type="match status" value="1"/>
</dbReference>
<dbReference type="PROSITE" id="PS50082">
    <property type="entry name" value="WD_REPEATS_2"/>
    <property type="match status" value="1"/>
</dbReference>
<dbReference type="InterPro" id="IPR002933">
    <property type="entry name" value="Peptidase_M20"/>
</dbReference>
<keyword evidence="5" id="KW-0677">Repeat</keyword>
<evidence type="ECO:0000256" key="6">
    <source>
        <dbReference type="ARBA" id="ARBA00022801"/>
    </source>
</evidence>
<dbReference type="InterPro" id="IPR036322">
    <property type="entry name" value="WD40_repeat_dom_sf"/>
</dbReference>
<comment type="caution">
    <text evidence="10">The sequence shown here is derived from an EMBL/GenBank/DDBJ whole genome shotgun (WGS) entry which is preliminary data.</text>
</comment>
<keyword evidence="11" id="KW-1185">Reference proteome</keyword>
<dbReference type="Gene3D" id="2.130.10.10">
    <property type="entry name" value="YVTN repeat-like/Quinoprotein amine dehydrogenase"/>
    <property type="match status" value="2"/>
</dbReference>
<evidence type="ECO:0000313" key="11">
    <source>
        <dbReference type="Proteomes" id="UP000011668"/>
    </source>
</evidence>
<dbReference type="InterPro" id="IPR011650">
    <property type="entry name" value="Peptidase_M20_dimer"/>
</dbReference>
<evidence type="ECO:0000259" key="9">
    <source>
        <dbReference type="Pfam" id="PF07687"/>
    </source>
</evidence>
<evidence type="ECO:0000256" key="5">
    <source>
        <dbReference type="ARBA" id="ARBA00022737"/>
    </source>
</evidence>
<evidence type="ECO:0000256" key="4">
    <source>
        <dbReference type="ARBA" id="ARBA00022723"/>
    </source>
</evidence>
<dbReference type="InterPro" id="IPR051458">
    <property type="entry name" value="Cyt/Met_Dipeptidase"/>
</dbReference>
<dbReference type="PIRSF" id="PIRSF037237">
    <property type="entry name" value="Peptidase_WD_repeats_DUG2"/>
    <property type="match status" value="1"/>
</dbReference>
<feature type="compositionally biased region" description="Low complexity" evidence="8">
    <location>
        <begin position="278"/>
        <end position="292"/>
    </location>
</feature>